<reference evidence="7 8" key="1">
    <citation type="journal article" date="2016" name="Nat. Commun.">
        <title>Thousands of microbial genomes shed light on interconnected biogeochemical processes in an aquifer system.</title>
        <authorList>
            <person name="Anantharaman K."/>
            <person name="Brown C.T."/>
            <person name="Hug L.A."/>
            <person name="Sharon I."/>
            <person name="Castelle C.J."/>
            <person name="Probst A.J."/>
            <person name="Thomas B.C."/>
            <person name="Singh A."/>
            <person name="Wilkins M.J."/>
            <person name="Karaoz U."/>
            <person name="Brodie E.L."/>
            <person name="Williams K.H."/>
            <person name="Hubbard S.S."/>
            <person name="Banfield J.F."/>
        </authorList>
    </citation>
    <scope>NUCLEOTIDE SEQUENCE [LARGE SCALE GENOMIC DNA]</scope>
</reference>
<keyword evidence="5 6" id="KW-0472">Membrane</keyword>
<protein>
    <recommendedName>
        <fullName evidence="9">Polysaccharide biosynthesis protein C-terminal domain-containing protein</fullName>
    </recommendedName>
</protein>
<evidence type="ECO:0000256" key="5">
    <source>
        <dbReference type="ARBA" id="ARBA00023136"/>
    </source>
</evidence>
<dbReference type="STRING" id="1802519.A2961_02640"/>
<evidence type="ECO:0000313" key="8">
    <source>
        <dbReference type="Proteomes" id="UP000177082"/>
    </source>
</evidence>
<dbReference type="Pfam" id="PF01943">
    <property type="entry name" value="Polysacc_synt"/>
    <property type="match status" value="1"/>
</dbReference>
<feature type="transmembrane region" description="Helical" evidence="6">
    <location>
        <begin position="310"/>
        <end position="334"/>
    </location>
</feature>
<feature type="transmembrane region" description="Helical" evidence="6">
    <location>
        <begin position="20"/>
        <end position="43"/>
    </location>
</feature>
<feature type="transmembrane region" description="Helical" evidence="6">
    <location>
        <begin position="400"/>
        <end position="422"/>
    </location>
</feature>
<comment type="subcellular location">
    <subcellularLocation>
        <location evidence="1">Cell membrane</location>
        <topology evidence="1">Multi-pass membrane protein</topology>
    </subcellularLocation>
</comment>
<feature type="transmembrane region" description="Helical" evidence="6">
    <location>
        <begin position="168"/>
        <end position="189"/>
    </location>
</feature>
<feature type="transmembrane region" description="Helical" evidence="6">
    <location>
        <begin position="55"/>
        <end position="82"/>
    </location>
</feature>
<name>A0A1F8BF44_9BACT</name>
<sequence>MDQLRKLVNGIRSLLNSATFRQSTITFSGTAINGLLGAVFYILVARFLGPSSFGILIVAITFLTLLSDVGDLGTDTGLVNFVGRYIRRKPIKAYRFLKLGLKIKLIVWLIVLTVGFVFADQIALLLFKKYELTNPLRLAFFGVGGFLFFSFVTHALQGMQKFWAWSGIQIGTNAARVVIILILLVFGIFDLTSTLTVYIATPFLGFLVGMSILPKKFLRVGKEISVAAEFFHYNKWVAAFTLVAAVSSRLDTFISARLLSAFEVGLYSAASQLTVIIPQIVVAMGTVISPKMASTGNRQAFVKYLKKTQVMMLGISLLGIISIPVLAFLVPYIFGSEYLGSIPIFVILFLGELIFLISVPVHSAVFYYFSFPRLFFWLSLVHLTVTVLGGWYLISLYGALGAAYIVAIGNIVNFLIPALWVLKKLKIKSK</sequence>
<feature type="transmembrane region" description="Helical" evidence="6">
    <location>
        <begin position="103"/>
        <end position="126"/>
    </location>
</feature>
<dbReference type="EMBL" id="MGHF01000030">
    <property type="protein sequence ID" value="OGM61938.1"/>
    <property type="molecule type" value="Genomic_DNA"/>
</dbReference>
<dbReference type="AlphaFoldDB" id="A0A1F8BF44"/>
<evidence type="ECO:0000256" key="3">
    <source>
        <dbReference type="ARBA" id="ARBA00022692"/>
    </source>
</evidence>
<evidence type="ECO:0008006" key="9">
    <source>
        <dbReference type="Google" id="ProtNLM"/>
    </source>
</evidence>
<evidence type="ECO:0000256" key="1">
    <source>
        <dbReference type="ARBA" id="ARBA00004651"/>
    </source>
</evidence>
<keyword evidence="3 6" id="KW-0812">Transmembrane</keyword>
<feature type="transmembrane region" description="Helical" evidence="6">
    <location>
        <begin position="340"/>
        <end position="367"/>
    </location>
</feature>
<evidence type="ECO:0000313" key="7">
    <source>
        <dbReference type="EMBL" id="OGM61938.1"/>
    </source>
</evidence>
<evidence type="ECO:0000256" key="6">
    <source>
        <dbReference type="SAM" id="Phobius"/>
    </source>
</evidence>
<dbReference type="GO" id="GO:0005886">
    <property type="term" value="C:plasma membrane"/>
    <property type="evidence" value="ECO:0007669"/>
    <property type="project" value="UniProtKB-SubCell"/>
</dbReference>
<comment type="caution">
    <text evidence="7">The sequence shown here is derived from an EMBL/GenBank/DDBJ whole genome shotgun (WGS) entry which is preliminary data.</text>
</comment>
<dbReference type="Proteomes" id="UP000177082">
    <property type="component" value="Unassembled WGS sequence"/>
</dbReference>
<proteinExistence type="predicted"/>
<keyword evidence="4 6" id="KW-1133">Transmembrane helix</keyword>
<dbReference type="PANTHER" id="PTHR30250:SF11">
    <property type="entry name" value="O-ANTIGEN TRANSPORTER-RELATED"/>
    <property type="match status" value="1"/>
</dbReference>
<evidence type="ECO:0000256" key="2">
    <source>
        <dbReference type="ARBA" id="ARBA00022475"/>
    </source>
</evidence>
<evidence type="ECO:0000256" key="4">
    <source>
        <dbReference type="ARBA" id="ARBA00022989"/>
    </source>
</evidence>
<feature type="transmembrane region" description="Helical" evidence="6">
    <location>
        <begin position="374"/>
        <end position="394"/>
    </location>
</feature>
<feature type="transmembrane region" description="Helical" evidence="6">
    <location>
        <begin position="138"/>
        <end position="156"/>
    </location>
</feature>
<organism evidence="7 8">
    <name type="scientific">Candidatus Woesebacteria bacterium RIFCSPLOWO2_01_FULL_39_21</name>
    <dbReference type="NCBI Taxonomy" id="1802519"/>
    <lineage>
        <taxon>Bacteria</taxon>
        <taxon>Candidatus Woeseibacteriota</taxon>
    </lineage>
</organism>
<keyword evidence="2" id="KW-1003">Cell membrane</keyword>
<accession>A0A1F8BF44</accession>
<dbReference type="InterPro" id="IPR050833">
    <property type="entry name" value="Poly_Biosynth_Transport"/>
</dbReference>
<gene>
    <name evidence="7" type="ORF">A2961_02640</name>
</gene>
<dbReference type="InterPro" id="IPR002797">
    <property type="entry name" value="Polysacc_synth"/>
</dbReference>
<feature type="transmembrane region" description="Helical" evidence="6">
    <location>
        <begin position="270"/>
        <end position="289"/>
    </location>
</feature>
<feature type="transmembrane region" description="Helical" evidence="6">
    <location>
        <begin position="195"/>
        <end position="213"/>
    </location>
</feature>
<dbReference type="PANTHER" id="PTHR30250">
    <property type="entry name" value="PST FAMILY PREDICTED COLANIC ACID TRANSPORTER"/>
    <property type="match status" value="1"/>
</dbReference>